<proteinExistence type="predicted"/>
<dbReference type="SUPFAM" id="SSF52799">
    <property type="entry name" value="(Phosphotyrosine protein) phosphatases II"/>
    <property type="match status" value="1"/>
</dbReference>
<evidence type="ECO:0000256" key="1">
    <source>
        <dbReference type="ARBA" id="ARBA00013015"/>
    </source>
</evidence>
<evidence type="ECO:0000259" key="4">
    <source>
        <dbReference type="PROSITE" id="PS51181"/>
    </source>
</evidence>
<dbReference type="InterPro" id="IPR057023">
    <property type="entry name" value="PTP-SAK"/>
</dbReference>
<feature type="domain" description="Phosphatase tensin-type" evidence="4">
    <location>
        <begin position="16"/>
        <end position="199"/>
    </location>
</feature>
<dbReference type="PROSITE" id="PS51181">
    <property type="entry name" value="PPASE_TENSIN"/>
    <property type="match status" value="1"/>
</dbReference>
<dbReference type="InterPro" id="IPR016130">
    <property type="entry name" value="Tyr_Pase_AS"/>
</dbReference>
<dbReference type="InterPro" id="IPR051281">
    <property type="entry name" value="Dual-spec_lipid-protein_phosph"/>
</dbReference>
<dbReference type="GO" id="GO:0005634">
    <property type="term" value="C:nucleus"/>
    <property type="evidence" value="ECO:0007669"/>
    <property type="project" value="TreeGrafter"/>
</dbReference>
<reference evidence="6" key="1">
    <citation type="submission" date="2016-10" db="EMBL/GenBank/DDBJ databases">
        <authorList>
            <person name="Geijer C."/>
            <person name="Jareborg N."/>
            <person name="Dainat J."/>
        </authorList>
    </citation>
    <scope>NUCLEOTIDE SEQUENCE [LARGE SCALE GENOMIC DNA]</scope>
    <source>
        <strain evidence="6">PYCC 4715</strain>
    </source>
</reference>
<organism evidence="5 6">
    <name type="scientific">Sungouiella intermedia</name>
    <dbReference type="NCBI Taxonomy" id="45354"/>
    <lineage>
        <taxon>Eukaryota</taxon>
        <taxon>Fungi</taxon>
        <taxon>Dikarya</taxon>
        <taxon>Ascomycota</taxon>
        <taxon>Saccharomycotina</taxon>
        <taxon>Pichiomycetes</taxon>
        <taxon>Metschnikowiaceae</taxon>
        <taxon>Sungouiella</taxon>
    </lineage>
</organism>
<dbReference type="GO" id="GO:0004725">
    <property type="term" value="F:protein tyrosine phosphatase activity"/>
    <property type="evidence" value="ECO:0007669"/>
    <property type="project" value="TreeGrafter"/>
</dbReference>
<dbReference type="Gene3D" id="3.90.190.10">
    <property type="entry name" value="Protein tyrosine phosphatase superfamily"/>
    <property type="match status" value="1"/>
</dbReference>
<dbReference type="PROSITE" id="PS00383">
    <property type="entry name" value="TYR_PHOSPHATASE_1"/>
    <property type="match status" value="1"/>
</dbReference>
<dbReference type="EMBL" id="LT635764">
    <property type="protein sequence ID" value="SGZ50754.1"/>
    <property type="molecule type" value="Genomic_DNA"/>
</dbReference>
<name>A0A1L0BKN5_9ASCO</name>
<evidence type="ECO:0000313" key="6">
    <source>
        <dbReference type="Proteomes" id="UP000182259"/>
    </source>
</evidence>
<protein>
    <recommendedName>
        <fullName evidence="1">phosphatidylinositol-3,4,5-trisphosphate 3-phosphatase</fullName>
        <ecNumber evidence="1">3.1.3.67</ecNumber>
    </recommendedName>
</protein>
<dbReference type="GO" id="GO:0005829">
    <property type="term" value="C:cytosol"/>
    <property type="evidence" value="ECO:0007669"/>
    <property type="project" value="TreeGrafter"/>
</dbReference>
<dbReference type="GO" id="GO:0042995">
    <property type="term" value="C:cell projection"/>
    <property type="evidence" value="ECO:0007669"/>
    <property type="project" value="TreeGrafter"/>
</dbReference>
<dbReference type="GO" id="GO:0043491">
    <property type="term" value="P:phosphatidylinositol 3-kinase/protein kinase B signal transduction"/>
    <property type="evidence" value="ECO:0007669"/>
    <property type="project" value="TreeGrafter"/>
</dbReference>
<evidence type="ECO:0000256" key="2">
    <source>
        <dbReference type="ARBA" id="ARBA00022801"/>
    </source>
</evidence>
<evidence type="ECO:0000313" key="5">
    <source>
        <dbReference type="EMBL" id="SGZ50754.1"/>
    </source>
</evidence>
<dbReference type="PANTHER" id="PTHR12305">
    <property type="entry name" value="PHOSPHATASE WITH HOMOLOGY TO TENSIN"/>
    <property type="match status" value="1"/>
</dbReference>
<dbReference type="PANTHER" id="PTHR12305:SF81">
    <property type="entry name" value="PHOSPHATIDYLINOSITOL 3,4,5-TRISPHOSPHATE 3-PHOSPHATASE AND DUAL-SPECIFICITY PROTEIN PHOSPHATASE PTEN"/>
    <property type="match status" value="1"/>
</dbReference>
<dbReference type="AlphaFoldDB" id="A0A1L0BKN5"/>
<dbReference type="GO" id="GO:0005886">
    <property type="term" value="C:plasma membrane"/>
    <property type="evidence" value="ECO:0007669"/>
    <property type="project" value="TreeGrafter"/>
</dbReference>
<feature type="domain" description="Tyrosine specific protein phosphatases" evidence="3">
    <location>
        <begin position="107"/>
        <end position="171"/>
    </location>
</feature>
<dbReference type="GO" id="GO:0051896">
    <property type="term" value="P:regulation of phosphatidylinositol 3-kinase/protein kinase B signal transduction"/>
    <property type="evidence" value="ECO:0007669"/>
    <property type="project" value="TreeGrafter"/>
</dbReference>
<dbReference type="Proteomes" id="UP000182259">
    <property type="component" value="Chromosome I"/>
</dbReference>
<dbReference type="PROSITE" id="PS50056">
    <property type="entry name" value="TYR_PHOSPHATASE_2"/>
    <property type="match status" value="1"/>
</dbReference>
<dbReference type="CDD" id="cd14497">
    <property type="entry name" value="PTP_PTEN-like"/>
    <property type="match status" value="1"/>
</dbReference>
<accession>A0A1L0BKN5</accession>
<dbReference type="InterPro" id="IPR000387">
    <property type="entry name" value="Tyr_Pase_dom"/>
</dbReference>
<keyword evidence="2" id="KW-0378">Hydrolase</keyword>
<evidence type="ECO:0000259" key="3">
    <source>
        <dbReference type="PROSITE" id="PS50056"/>
    </source>
</evidence>
<dbReference type="GO" id="GO:0016314">
    <property type="term" value="F:phosphatidylinositol-3,4,5-trisphosphate 3-phosphatase activity"/>
    <property type="evidence" value="ECO:0007669"/>
    <property type="project" value="UniProtKB-EC"/>
</dbReference>
<dbReference type="InterPro" id="IPR029023">
    <property type="entry name" value="Tensin_phosphatase"/>
</dbReference>
<sequence>MYPQNLLRAIVSIPKQTYSDANHLLDLSYISPRIIVAAGPSDDAFVNLFRSPINKVVDYLNKNYVFEGEVHWHIWNLRGEGVGYNDKVVDGNWSHHPFPDHMPPTIELIDRIVKEIYQFLSSSSKNVALIHCKEGKGRSGTICCSYLMYEAKLKGIYLSPEEAVDMFTKHRMRRYFGEGISIKSQLRFLNYWKRYLQFAKEMQINFGVYNLGSSVPYSEQNSVVTKITIFRPSLLLVLSKLQLSSYVETANGLQVVPITDRKLKFPSIQSSTCYYEVALNIPISKNLKNIMVSFKKQICFSYLWFNVYFETLGSANRPLPTIECDSIIPCRRIFNWSDFDGYKGTQNKKMPRLFDRLEVQWIFHYRSHY</sequence>
<dbReference type="Pfam" id="PF22784">
    <property type="entry name" value="PTP-SAK"/>
    <property type="match status" value="1"/>
</dbReference>
<dbReference type="EC" id="3.1.3.67" evidence="1"/>
<dbReference type="GO" id="GO:0046856">
    <property type="term" value="P:phosphatidylinositol dephosphorylation"/>
    <property type="evidence" value="ECO:0007669"/>
    <property type="project" value="TreeGrafter"/>
</dbReference>
<dbReference type="InterPro" id="IPR029021">
    <property type="entry name" value="Prot-tyrosine_phosphatase-like"/>
</dbReference>
<gene>
    <name evidence="5" type="ORF">SAMEA4029009_CIC11G00000002085</name>
</gene>